<dbReference type="InterPro" id="IPR000515">
    <property type="entry name" value="MetI-like"/>
</dbReference>
<keyword evidence="3" id="KW-1003">Cell membrane</keyword>
<evidence type="ECO:0000256" key="5">
    <source>
        <dbReference type="ARBA" id="ARBA00022989"/>
    </source>
</evidence>
<dbReference type="PANTHER" id="PTHR43005">
    <property type="entry name" value="BLR7065 PROTEIN"/>
    <property type="match status" value="1"/>
</dbReference>
<dbReference type="InterPro" id="IPR035906">
    <property type="entry name" value="MetI-like_sf"/>
</dbReference>
<dbReference type="RefSeq" id="WP_189323804.1">
    <property type="nucleotide sequence ID" value="NZ_BMPQ01000011.1"/>
</dbReference>
<dbReference type="EMBL" id="BMPQ01000011">
    <property type="protein sequence ID" value="GGK79981.1"/>
    <property type="molecule type" value="Genomic_DNA"/>
</dbReference>
<dbReference type="GO" id="GO:0005886">
    <property type="term" value="C:plasma membrane"/>
    <property type="evidence" value="ECO:0007669"/>
    <property type="project" value="UniProtKB-SubCell"/>
</dbReference>
<feature type="transmembrane region" description="Helical" evidence="7">
    <location>
        <begin position="185"/>
        <end position="206"/>
    </location>
</feature>
<feature type="compositionally biased region" description="Basic residues" evidence="8">
    <location>
        <begin position="17"/>
        <end position="26"/>
    </location>
</feature>
<dbReference type="PANTHER" id="PTHR43005:SF2">
    <property type="entry name" value="INTEGRAL MEMBRANE SUGAR TRANSPORT PROTEIN"/>
    <property type="match status" value="1"/>
</dbReference>
<gene>
    <name evidence="10" type="ORF">GCM10010094_46640</name>
</gene>
<comment type="similarity">
    <text evidence="7">Belongs to the binding-protein-dependent transport system permease family.</text>
</comment>
<dbReference type="CDD" id="cd06261">
    <property type="entry name" value="TM_PBP2"/>
    <property type="match status" value="1"/>
</dbReference>
<feature type="domain" description="ABC transmembrane type-1" evidence="9">
    <location>
        <begin position="90"/>
        <end position="308"/>
    </location>
</feature>
<keyword evidence="5 7" id="KW-1133">Transmembrane helix</keyword>
<dbReference type="SUPFAM" id="SSF161098">
    <property type="entry name" value="MetI-like"/>
    <property type="match status" value="1"/>
</dbReference>
<evidence type="ECO:0000256" key="7">
    <source>
        <dbReference type="RuleBase" id="RU363032"/>
    </source>
</evidence>
<keyword evidence="4 7" id="KW-0812">Transmembrane</keyword>
<feature type="region of interest" description="Disordered" evidence="8">
    <location>
        <begin position="1"/>
        <end position="26"/>
    </location>
</feature>
<reference evidence="10" key="2">
    <citation type="submission" date="2020-09" db="EMBL/GenBank/DDBJ databases">
        <authorList>
            <person name="Sun Q."/>
            <person name="Ohkuma M."/>
        </authorList>
    </citation>
    <scope>NUCLEOTIDE SEQUENCE</scope>
    <source>
        <strain evidence="10">JCM 3035</strain>
    </source>
</reference>
<dbReference type="AlphaFoldDB" id="A0A917R0P8"/>
<evidence type="ECO:0000256" key="8">
    <source>
        <dbReference type="SAM" id="MobiDB-lite"/>
    </source>
</evidence>
<comment type="subcellular location">
    <subcellularLocation>
        <location evidence="1 7">Cell membrane</location>
        <topology evidence="1 7">Multi-pass membrane protein</topology>
    </subcellularLocation>
</comment>
<evidence type="ECO:0000313" key="11">
    <source>
        <dbReference type="Proteomes" id="UP000637788"/>
    </source>
</evidence>
<evidence type="ECO:0000256" key="2">
    <source>
        <dbReference type="ARBA" id="ARBA00022448"/>
    </source>
</evidence>
<evidence type="ECO:0000313" key="10">
    <source>
        <dbReference type="EMBL" id="GGK79981.1"/>
    </source>
</evidence>
<feature type="transmembrane region" description="Helical" evidence="7">
    <location>
        <begin position="89"/>
        <end position="115"/>
    </location>
</feature>
<protein>
    <submittedName>
        <fullName evidence="10">Sugar ABC transporter permease</fullName>
    </submittedName>
</protein>
<dbReference type="PROSITE" id="PS50928">
    <property type="entry name" value="ABC_TM1"/>
    <property type="match status" value="1"/>
</dbReference>
<name>A0A917R0P8_9ACTN</name>
<accession>A0A917R0P8</accession>
<proteinExistence type="inferred from homology"/>
<keyword evidence="6 7" id="KW-0472">Membrane</keyword>
<feature type="compositionally biased region" description="Polar residues" evidence="8">
    <location>
        <begin position="1"/>
        <end position="13"/>
    </location>
</feature>
<sequence length="322" mass="35590">MTTLIETPGTPKTQPRPVRRRKPTGAGKWRRRIPLLPALVFTIVVTQLPFVATLVISTFQWNILKPGERHFVGLSNFTFVFTDERLRSAVLNTVVLTASVVLISVLLGLGLAMLLDRRFVGRGLARTLLIAPFLVMPVASALLWKHAIYNPDYGLLNGTLNAVYRLFGADNGPTIDWISSYPMPAVVLSLVWQWTPFMMLILLAGLQAQPGDVLEAARVDGASTMATFRHITLPHLRQYLELGILLGTIYVVQTFDAVYTITQGGPGSQTTNLPYEIYLTMFRKYEYGEAAAAGVVVVLGSIVIATFALRTIASLFREEISR</sequence>
<evidence type="ECO:0000259" key="9">
    <source>
        <dbReference type="PROSITE" id="PS50928"/>
    </source>
</evidence>
<evidence type="ECO:0000256" key="6">
    <source>
        <dbReference type="ARBA" id="ARBA00023136"/>
    </source>
</evidence>
<evidence type="ECO:0000256" key="1">
    <source>
        <dbReference type="ARBA" id="ARBA00004651"/>
    </source>
</evidence>
<dbReference type="Proteomes" id="UP000637788">
    <property type="component" value="Unassembled WGS sequence"/>
</dbReference>
<comment type="caution">
    <text evidence="10">The sequence shown here is derived from an EMBL/GenBank/DDBJ whole genome shotgun (WGS) entry which is preliminary data.</text>
</comment>
<evidence type="ECO:0000256" key="3">
    <source>
        <dbReference type="ARBA" id="ARBA00022475"/>
    </source>
</evidence>
<keyword evidence="2 7" id="KW-0813">Transport</keyword>
<feature type="transmembrane region" description="Helical" evidence="7">
    <location>
        <begin position="290"/>
        <end position="313"/>
    </location>
</feature>
<dbReference type="Pfam" id="PF00528">
    <property type="entry name" value="BPD_transp_1"/>
    <property type="match status" value="1"/>
</dbReference>
<evidence type="ECO:0000256" key="4">
    <source>
        <dbReference type="ARBA" id="ARBA00022692"/>
    </source>
</evidence>
<organism evidence="10 11">
    <name type="scientific">Streptomyces flaveus</name>
    <dbReference type="NCBI Taxonomy" id="66370"/>
    <lineage>
        <taxon>Bacteria</taxon>
        <taxon>Bacillati</taxon>
        <taxon>Actinomycetota</taxon>
        <taxon>Actinomycetes</taxon>
        <taxon>Kitasatosporales</taxon>
        <taxon>Streptomycetaceae</taxon>
        <taxon>Streptomyces</taxon>
        <taxon>Streptomyces aurantiacus group</taxon>
    </lineage>
</organism>
<dbReference type="Gene3D" id="1.10.3720.10">
    <property type="entry name" value="MetI-like"/>
    <property type="match status" value="1"/>
</dbReference>
<feature type="transmembrane region" description="Helical" evidence="7">
    <location>
        <begin position="239"/>
        <end position="261"/>
    </location>
</feature>
<dbReference type="GO" id="GO:0055085">
    <property type="term" value="P:transmembrane transport"/>
    <property type="evidence" value="ECO:0007669"/>
    <property type="project" value="InterPro"/>
</dbReference>
<keyword evidence="11" id="KW-1185">Reference proteome</keyword>
<reference evidence="10" key="1">
    <citation type="journal article" date="2014" name="Int. J. Syst. Evol. Microbiol.">
        <title>Complete genome sequence of Corynebacterium casei LMG S-19264T (=DSM 44701T), isolated from a smear-ripened cheese.</title>
        <authorList>
            <consortium name="US DOE Joint Genome Institute (JGI-PGF)"/>
            <person name="Walter F."/>
            <person name="Albersmeier A."/>
            <person name="Kalinowski J."/>
            <person name="Ruckert C."/>
        </authorList>
    </citation>
    <scope>NUCLEOTIDE SEQUENCE</scope>
    <source>
        <strain evidence="10">JCM 3035</strain>
    </source>
</reference>
<feature type="transmembrane region" description="Helical" evidence="7">
    <location>
        <begin position="127"/>
        <end position="144"/>
    </location>
</feature>
<feature type="transmembrane region" description="Helical" evidence="7">
    <location>
        <begin position="38"/>
        <end position="61"/>
    </location>
</feature>